<dbReference type="RefSeq" id="XP_008617829.1">
    <property type="nucleotide sequence ID" value="XM_008619607.1"/>
</dbReference>
<dbReference type="InterPro" id="IPR052050">
    <property type="entry name" value="SecEffector_AnkRepeat"/>
</dbReference>
<organism evidence="1 2">
    <name type="scientific">Saprolegnia diclina (strain VS20)</name>
    <dbReference type="NCBI Taxonomy" id="1156394"/>
    <lineage>
        <taxon>Eukaryota</taxon>
        <taxon>Sar</taxon>
        <taxon>Stramenopiles</taxon>
        <taxon>Oomycota</taxon>
        <taxon>Saprolegniomycetes</taxon>
        <taxon>Saprolegniales</taxon>
        <taxon>Saprolegniaceae</taxon>
        <taxon>Saprolegnia</taxon>
    </lineage>
</organism>
<evidence type="ECO:0000313" key="2">
    <source>
        <dbReference type="Proteomes" id="UP000030762"/>
    </source>
</evidence>
<dbReference type="InterPro" id="IPR002110">
    <property type="entry name" value="Ankyrin_rpt"/>
</dbReference>
<dbReference type="InParanoid" id="T0PTJ6"/>
<sequence>MTAIAVLTAPELISSIVSYQAGICASLHDYVATFHATTYKTLPPIVYDVARSERRCLLHHAVATAKATTLVRAIVDWQPYWLSGLVIDTAAASGQLELLRFFHIEHPTLTGSYRALDRAAGHGHGSVVRFLHQFRSEGASVAAMDDAAANGHVNIVQFLHAHRGEGCTTAAIDRAASAGHLQVVQFLLRHRSEGFTASAVASAQCHAGIKRLLVQYQESHYRH</sequence>
<dbReference type="OMA" id="ERRCLLH"/>
<accession>T0PTJ6</accession>
<dbReference type="Proteomes" id="UP000030762">
    <property type="component" value="Unassembled WGS sequence"/>
</dbReference>
<dbReference type="OrthoDB" id="73689at2759"/>
<dbReference type="EMBL" id="JH767191">
    <property type="protein sequence ID" value="EQC28834.1"/>
    <property type="molecule type" value="Genomic_DNA"/>
</dbReference>
<dbReference type="Pfam" id="PF12796">
    <property type="entry name" value="Ank_2"/>
    <property type="match status" value="1"/>
</dbReference>
<dbReference type="SUPFAM" id="SSF48403">
    <property type="entry name" value="Ankyrin repeat"/>
    <property type="match status" value="1"/>
</dbReference>
<dbReference type="AlphaFoldDB" id="T0PTJ6"/>
<reference evidence="1 2" key="1">
    <citation type="submission" date="2012-04" db="EMBL/GenBank/DDBJ databases">
        <title>The Genome Sequence of Saprolegnia declina VS20.</title>
        <authorList>
            <consortium name="The Broad Institute Genome Sequencing Platform"/>
            <person name="Russ C."/>
            <person name="Nusbaum C."/>
            <person name="Tyler B."/>
            <person name="van West P."/>
            <person name="Dieguez-Uribeondo J."/>
            <person name="de Bruijn I."/>
            <person name="Tripathy S."/>
            <person name="Jiang R."/>
            <person name="Young S.K."/>
            <person name="Zeng Q."/>
            <person name="Gargeya S."/>
            <person name="Fitzgerald M."/>
            <person name="Haas B."/>
            <person name="Abouelleil A."/>
            <person name="Alvarado L."/>
            <person name="Arachchi H.M."/>
            <person name="Berlin A."/>
            <person name="Chapman S.B."/>
            <person name="Goldberg J."/>
            <person name="Griggs A."/>
            <person name="Gujja S."/>
            <person name="Hansen M."/>
            <person name="Howarth C."/>
            <person name="Imamovic A."/>
            <person name="Larimer J."/>
            <person name="McCowen C."/>
            <person name="Montmayeur A."/>
            <person name="Murphy C."/>
            <person name="Neiman D."/>
            <person name="Pearson M."/>
            <person name="Priest M."/>
            <person name="Roberts A."/>
            <person name="Saif S."/>
            <person name="Shea T."/>
            <person name="Sisk P."/>
            <person name="Sykes S."/>
            <person name="Wortman J."/>
            <person name="Nusbaum C."/>
            <person name="Birren B."/>
        </authorList>
    </citation>
    <scope>NUCLEOTIDE SEQUENCE [LARGE SCALE GENOMIC DNA]</scope>
    <source>
        <strain evidence="1 2">VS20</strain>
    </source>
</reference>
<gene>
    <name evidence="1" type="ORF">SDRG_13514</name>
</gene>
<protein>
    <submittedName>
        <fullName evidence="1">Uncharacterized protein</fullName>
    </submittedName>
</protein>
<dbReference type="PANTHER" id="PTHR46586">
    <property type="entry name" value="ANKYRIN REPEAT-CONTAINING PROTEIN"/>
    <property type="match status" value="1"/>
</dbReference>
<dbReference type="PANTHER" id="PTHR46586:SF3">
    <property type="entry name" value="ANKYRIN REPEAT-CONTAINING PROTEIN"/>
    <property type="match status" value="1"/>
</dbReference>
<keyword evidence="2" id="KW-1185">Reference proteome</keyword>
<evidence type="ECO:0000313" key="1">
    <source>
        <dbReference type="EMBL" id="EQC28834.1"/>
    </source>
</evidence>
<name>T0PTJ6_SAPDV</name>
<dbReference type="VEuPathDB" id="FungiDB:SDRG_13514"/>
<dbReference type="GeneID" id="19954241"/>
<dbReference type="STRING" id="1156394.T0PTJ6"/>
<dbReference type="Gene3D" id="1.25.40.20">
    <property type="entry name" value="Ankyrin repeat-containing domain"/>
    <property type="match status" value="1"/>
</dbReference>
<proteinExistence type="predicted"/>
<dbReference type="InterPro" id="IPR036770">
    <property type="entry name" value="Ankyrin_rpt-contain_sf"/>
</dbReference>